<dbReference type="EMBL" id="CADCXV010000922">
    <property type="protein sequence ID" value="CAB0038690.1"/>
    <property type="molecule type" value="Genomic_DNA"/>
</dbReference>
<protein>
    <submittedName>
        <fullName evidence="3">Uncharacterized protein</fullName>
    </submittedName>
</protein>
<sequence>MLKTIVNILFIYCYVGHMGFYPEVQNQINQIKSNQITSLSLCPRTRLLLCARISVTRIHTYTRFTIMATPTDQNTGDEAAAFASNDKVPRSPIGLRSRPRKINDAAETHTHDIDTHIITHDDDTQASESHTPTEIFLDASSLDIQPPTSTNDNSPDLSLSLSSPRESDKLELQQMREQLWLAQMQLREALRPPAAPQQVLIPAPIVNASSGAIRKTPISNTALIQQSLRDVGFKPLGNSIETAAQINTVSSSDGTASVPPLREQVQSSNPLSFKHTCIAAFKRAMHFFSITTAFANKRAVCASIQHTVQPNIQYSAASTQQLASSYMQPAPVMTPSQEQYALPLTQPIA</sequence>
<keyword evidence="4" id="KW-1185">Reference proteome</keyword>
<accession>A0A6H5IKD9</accession>
<proteinExistence type="predicted"/>
<feature type="chain" id="PRO_5026191251" evidence="2">
    <location>
        <begin position="20"/>
        <end position="349"/>
    </location>
</feature>
<feature type="signal peptide" evidence="2">
    <location>
        <begin position="1"/>
        <end position="19"/>
    </location>
</feature>
<evidence type="ECO:0000256" key="2">
    <source>
        <dbReference type="SAM" id="SignalP"/>
    </source>
</evidence>
<evidence type="ECO:0000256" key="1">
    <source>
        <dbReference type="SAM" id="MobiDB-lite"/>
    </source>
</evidence>
<keyword evidence="2" id="KW-0732">Signal</keyword>
<evidence type="ECO:0000313" key="4">
    <source>
        <dbReference type="Proteomes" id="UP000479190"/>
    </source>
</evidence>
<dbReference type="Proteomes" id="UP000479190">
    <property type="component" value="Unassembled WGS sequence"/>
</dbReference>
<gene>
    <name evidence="3" type="ORF">TBRA_LOCUS10461</name>
</gene>
<name>A0A6H5IKD9_9HYME</name>
<dbReference type="AlphaFoldDB" id="A0A6H5IKD9"/>
<reference evidence="3 4" key="1">
    <citation type="submission" date="2020-02" db="EMBL/GenBank/DDBJ databases">
        <authorList>
            <person name="Ferguson B K."/>
        </authorList>
    </citation>
    <scope>NUCLEOTIDE SEQUENCE [LARGE SCALE GENOMIC DNA]</scope>
</reference>
<feature type="region of interest" description="Disordered" evidence="1">
    <location>
        <begin position="108"/>
        <end position="167"/>
    </location>
</feature>
<feature type="compositionally biased region" description="Low complexity" evidence="1">
    <location>
        <begin position="151"/>
        <end position="164"/>
    </location>
</feature>
<feature type="compositionally biased region" description="Basic and acidic residues" evidence="1">
    <location>
        <begin position="108"/>
        <end position="123"/>
    </location>
</feature>
<evidence type="ECO:0000313" key="3">
    <source>
        <dbReference type="EMBL" id="CAB0038690.1"/>
    </source>
</evidence>
<organism evidence="3 4">
    <name type="scientific">Trichogramma brassicae</name>
    <dbReference type="NCBI Taxonomy" id="86971"/>
    <lineage>
        <taxon>Eukaryota</taxon>
        <taxon>Metazoa</taxon>
        <taxon>Ecdysozoa</taxon>
        <taxon>Arthropoda</taxon>
        <taxon>Hexapoda</taxon>
        <taxon>Insecta</taxon>
        <taxon>Pterygota</taxon>
        <taxon>Neoptera</taxon>
        <taxon>Endopterygota</taxon>
        <taxon>Hymenoptera</taxon>
        <taxon>Apocrita</taxon>
        <taxon>Proctotrupomorpha</taxon>
        <taxon>Chalcidoidea</taxon>
        <taxon>Trichogrammatidae</taxon>
        <taxon>Trichogramma</taxon>
    </lineage>
</organism>